<keyword evidence="2" id="KW-0472">Membrane</keyword>
<feature type="transmembrane region" description="Helical" evidence="2">
    <location>
        <begin position="140"/>
        <end position="165"/>
    </location>
</feature>
<dbReference type="Proteomes" id="UP000838763">
    <property type="component" value="Unassembled WGS sequence"/>
</dbReference>
<organism evidence="3 4">
    <name type="scientific">Parascedosporium putredinis</name>
    <dbReference type="NCBI Taxonomy" id="1442378"/>
    <lineage>
        <taxon>Eukaryota</taxon>
        <taxon>Fungi</taxon>
        <taxon>Dikarya</taxon>
        <taxon>Ascomycota</taxon>
        <taxon>Pezizomycotina</taxon>
        <taxon>Sordariomycetes</taxon>
        <taxon>Hypocreomycetidae</taxon>
        <taxon>Microascales</taxon>
        <taxon>Microascaceae</taxon>
        <taxon>Parascedosporium</taxon>
    </lineage>
</organism>
<keyword evidence="2" id="KW-1133">Transmembrane helix</keyword>
<evidence type="ECO:0000313" key="4">
    <source>
        <dbReference type="Proteomes" id="UP000838763"/>
    </source>
</evidence>
<dbReference type="EMBL" id="CALLCH030000016">
    <property type="protein sequence ID" value="CAI4217568.1"/>
    <property type="molecule type" value="Genomic_DNA"/>
</dbReference>
<proteinExistence type="inferred from homology"/>
<evidence type="ECO:0000256" key="1">
    <source>
        <dbReference type="ARBA" id="ARBA00009143"/>
    </source>
</evidence>
<accession>A0A9P1H8R0</accession>
<dbReference type="OrthoDB" id="440566at2759"/>
<name>A0A9P1H8R0_9PEZI</name>
<dbReference type="GO" id="GO:0005634">
    <property type="term" value="C:nucleus"/>
    <property type="evidence" value="ECO:0007669"/>
    <property type="project" value="TreeGrafter"/>
</dbReference>
<reference evidence="3" key="1">
    <citation type="submission" date="2022-11" db="EMBL/GenBank/DDBJ databases">
        <authorList>
            <person name="Scott C."/>
            <person name="Bruce N."/>
        </authorList>
    </citation>
    <scope>NUCLEOTIDE SEQUENCE</scope>
</reference>
<dbReference type="Pfam" id="PF06487">
    <property type="entry name" value="SAP18"/>
    <property type="match status" value="1"/>
</dbReference>
<dbReference type="InterPro" id="IPR042534">
    <property type="entry name" value="SAP18_sf"/>
</dbReference>
<dbReference type="InterPro" id="IPR010516">
    <property type="entry name" value="SAP18"/>
</dbReference>
<sequence>MRWPEDIHSSHPPPCATFYTDQSATLADLAALFSAHATPSPLPSPAGGTRLSFQLVFPDIRSPQLNRYMTKDLGSVVIGELGPGDAADDHALAKLRNEVERDSRKTLAQAKFVVGDSISCAVVPPSEDGTVALHVPERGIGLLASMAISFVLYLITRSAGCFVLVKN</sequence>
<keyword evidence="2" id="KW-0812">Transmembrane</keyword>
<comment type="caution">
    <text evidence="3">The sequence shown here is derived from an EMBL/GenBank/DDBJ whole genome shotgun (WGS) entry which is preliminary data.</text>
</comment>
<comment type="similarity">
    <text evidence="1">Belongs to the SAP18 family.</text>
</comment>
<dbReference type="PANTHER" id="PTHR13082">
    <property type="entry name" value="SAP18"/>
    <property type="match status" value="1"/>
</dbReference>
<dbReference type="AlphaFoldDB" id="A0A9P1H8R0"/>
<keyword evidence="4" id="KW-1185">Reference proteome</keyword>
<evidence type="ECO:0000313" key="3">
    <source>
        <dbReference type="EMBL" id="CAI4217568.1"/>
    </source>
</evidence>
<evidence type="ECO:0000256" key="2">
    <source>
        <dbReference type="SAM" id="Phobius"/>
    </source>
</evidence>
<gene>
    <name evidence="3" type="ORF">PPNO1_LOCUS7175</name>
</gene>
<protein>
    <submittedName>
        <fullName evidence="3">Uncharacterized protein</fullName>
    </submittedName>
</protein>
<dbReference type="Gene3D" id="3.10.20.550">
    <property type="entry name" value="ASAP complex, SAP18 subunit"/>
    <property type="match status" value="1"/>
</dbReference>
<dbReference type="PANTHER" id="PTHR13082:SF0">
    <property type="entry name" value="HISTONE DEACETYLASE COMPLEX SUBUNIT SAP18"/>
    <property type="match status" value="1"/>
</dbReference>